<sequence length="328" mass="36980">MNDVQRRIWLSLGANLGDRGETIREALRRIAALPETDLLQTAPFYETAPWGKTDQPGFINTAAEVRTGLAPLELLHRLQRIERELGRVRHEHWGARTIDIDMLAAEGTVCRTGELNLPHPYLTERAFVLIPLRDIAPQLIVQGRSIAAWCRRDEIAGQAVVPAPELDEPYPLKLIVAVDEARGMGRNGQLLMKLDEDMARFRAQTMGQTIIMGRRTMESLPGGRPLPGRINVVLSSGADVPQGFQVCRNEKQLWQLLGRLRRDEPGRGNWCIGGAQTCRTLWPYIGEIRLTRLPGEHGADCFLPDLQGFRLQQEERGRACTFQCWQRA</sequence>
<dbReference type="Proteomes" id="UP000430222">
    <property type="component" value="Unassembled WGS sequence"/>
</dbReference>
<dbReference type="GO" id="GO:0046656">
    <property type="term" value="P:folic acid biosynthetic process"/>
    <property type="evidence" value="ECO:0007669"/>
    <property type="project" value="UniProtKB-KW"/>
</dbReference>
<evidence type="ECO:0000313" key="10">
    <source>
        <dbReference type="EMBL" id="MSV24758.1"/>
    </source>
</evidence>
<dbReference type="UniPathway" id="UPA00077">
    <property type="reaction ID" value="UER00155"/>
</dbReference>
<accession>A0A6I2URC3</accession>
<dbReference type="GO" id="GO:0016301">
    <property type="term" value="F:kinase activity"/>
    <property type="evidence" value="ECO:0007669"/>
    <property type="project" value="UniProtKB-KW"/>
</dbReference>
<dbReference type="GO" id="GO:0004146">
    <property type="term" value="F:dihydrofolate reductase activity"/>
    <property type="evidence" value="ECO:0007669"/>
    <property type="project" value="InterPro"/>
</dbReference>
<evidence type="ECO:0000256" key="1">
    <source>
        <dbReference type="ARBA" id="ARBA00000198"/>
    </source>
</evidence>
<dbReference type="CDD" id="cd00483">
    <property type="entry name" value="HPPK"/>
    <property type="match status" value="1"/>
</dbReference>
<dbReference type="PROSITE" id="PS00794">
    <property type="entry name" value="HPPK"/>
    <property type="match status" value="1"/>
</dbReference>
<comment type="pathway">
    <text evidence="2">Cofactor biosynthesis; tetrahydrofolate biosynthesis; 2-amino-4-hydroxy-6-hydroxymethyl-7,8-dihydropteridine diphosphate from 7,8-dihydroneopterin triphosphate: step 4/4.</text>
</comment>
<dbReference type="GO" id="GO:0005524">
    <property type="term" value="F:ATP binding"/>
    <property type="evidence" value="ECO:0007669"/>
    <property type="project" value="UniProtKB-KW"/>
</dbReference>
<dbReference type="SUPFAM" id="SSF55083">
    <property type="entry name" value="6-hydroxymethyl-7,8-dihydropterin pyrophosphokinase, HPPK"/>
    <property type="match status" value="1"/>
</dbReference>
<dbReference type="Pfam" id="PF01288">
    <property type="entry name" value="HPPK"/>
    <property type="match status" value="1"/>
</dbReference>
<evidence type="ECO:0000256" key="8">
    <source>
        <dbReference type="ARBA" id="ARBA00022909"/>
    </source>
</evidence>
<dbReference type="PROSITE" id="PS51330">
    <property type="entry name" value="DHFR_2"/>
    <property type="match status" value="1"/>
</dbReference>
<keyword evidence="4 10" id="KW-0808">Transferase</keyword>
<keyword evidence="5" id="KW-0547">Nucleotide-binding</keyword>
<gene>
    <name evidence="10" type="primary">folK</name>
    <name evidence="10" type="ORF">FYJ78_06080</name>
</gene>
<keyword evidence="11" id="KW-1185">Reference proteome</keyword>
<evidence type="ECO:0000256" key="3">
    <source>
        <dbReference type="ARBA" id="ARBA00013253"/>
    </source>
</evidence>
<keyword evidence="8" id="KW-0289">Folate biosynthesis</keyword>
<dbReference type="Gene3D" id="3.40.430.10">
    <property type="entry name" value="Dihydrofolate Reductase, subunit A"/>
    <property type="match status" value="1"/>
</dbReference>
<feature type="domain" description="DHFR" evidence="9">
    <location>
        <begin position="171"/>
        <end position="328"/>
    </location>
</feature>
<evidence type="ECO:0000256" key="7">
    <source>
        <dbReference type="ARBA" id="ARBA00022840"/>
    </source>
</evidence>
<evidence type="ECO:0000256" key="4">
    <source>
        <dbReference type="ARBA" id="ARBA00022679"/>
    </source>
</evidence>
<dbReference type="NCBIfam" id="TIGR01498">
    <property type="entry name" value="folK"/>
    <property type="match status" value="1"/>
</dbReference>
<dbReference type="SUPFAM" id="SSF53597">
    <property type="entry name" value="Dihydrofolate reductase-like"/>
    <property type="match status" value="1"/>
</dbReference>
<dbReference type="InterPro" id="IPR024072">
    <property type="entry name" value="DHFR-like_dom_sf"/>
</dbReference>
<dbReference type="Gene3D" id="3.30.70.560">
    <property type="entry name" value="7,8-Dihydro-6-hydroxymethylpterin-pyrophosphokinase HPPK"/>
    <property type="match status" value="1"/>
</dbReference>
<dbReference type="CDD" id="cd00209">
    <property type="entry name" value="DHFR"/>
    <property type="match status" value="1"/>
</dbReference>
<organism evidence="10 11">
    <name type="scientific">Selenomonas montiformis</name>
    <dbReference type="NCBI Taxonomy" id="2652285"/>
    <lineage>
        <taxon>Bacteria</taxon>
        <taxon>Bacillati</taxon>
        <taxon>Bacillota</taxon>
        <taxon>Negativicutes</taxon>
        <taxon>Selenomonadales</taxon>
        <taxon>Selenomonadaceae</taxon>
        <taxon>Selenomonas</taxon>
    </lineage>
</organism>
<comment type="catalytic activity">
    <reaction evidence="1">
        <text>6-hydroxymethyl-7,8-dihydropterin + ATP = (7,8-dihydropterin-6-yl)methyl diphosphate + AMP + H(+)</text>
        <dbReference type="Rhea" id="RHEA:11412"/>
        <dbReference type="ChEBI" id="CHEBI:15378"/>
        <dbReference type="ChEBI" id="CHEBI:30616"/>
        <dbReference type="ChEBI" id="CHEBI:44841"/>
        <dbReference type="ChEBI" id="CHEBI:72950"/>
        <dbReference type="ChEBI" id="CHEBI:456215"/>
        <dbReference type="EC" id="2.7.6.3"/>
    </reaction>
</comment>
<protein>
    <recommendedName>
        <fullName evidence="3">2-amino-4-hydroxy-6-hydroxymethyldihydropteridine diphosphokinase</fullName>
        <ecNumber evidence="3">2.7.6.3</ecNumber>
    </recommendedName>
</protein>
<evidence type="ECO:0000256" key="2">
    <source>
        <dbReference type="ARBA" id="ARBA00005051"/>
    </source>
</evidence>
<evidence type="ECO:0000313" key="11">
    <source>
        <dbReference type="Proteomes" id="UP000430222"/>
    </source>
</evidence>
<dbReference type="EC" id="2.7.6.3" evidence="3"/>
<evidence type="ECO:0000256" key="5">
    <source>
        <dbReference type="ARBA" id="ARBA00022741"/>
    </source>
</evidence>
<dbReference type="InterPro" id="IPR035907">
    <property type="entry name" value="Hppk_sf"/>
</dbReference>
<dbReference type="GO" id="GO:0003848">
    <property type="term" value="F:2-amino-4-hydroxy-6-hydroxymethyldihydropteridine diphosphokinase activity"/>
    <property type="evidence" value="ECO:0007669"/>
    <property type="project" value="UniProtKB-EC"/>
</dbReference>
<reference evidence="10 11" key="1">
    <citation type="submission" date="2019-08" db="EMBL/GenBank/DDBJ databases">
        <title>In-depth cultivation of the pig gut microbiome towards novel bacterial diversity and tailored functional studies.</title>
        <authorList>
            <person name="Wylensek D."/>
            <person name="Hitch T.C.A."/>
            <person name="Clavel T."/>
        </authorList>
    </citation>
    <scope>NUCLEOTIDE SEQUENCE [LARGE SCALE GENOMIC DNA]</scope>
    <source>
        <strain evidence="11">WCA-380-WT-3B3</strain>
    </source>
</reference>
<dbReference type="GO" id="GO:0046654">
    <property type="term" value="P:tetrahydrofolate biosynthetic process"/>
    <property type="evidence" value="ECO:0007669"/>
    <property type="project" value="UniProtKB-UniPathway"/>
</dbReference>
<comment type="caution">
    <text evidence="10">The sequence shown here is derived from an EMBL/GenBank/DDBJ whole genome shotgun (WGS) entry which is preliminary data.</text>
</comment>
<dbReference type="PANTHER" id="PTHR43071:SF1">
    <property type="entry name" value="2-AMINO-4-HYDROXY-6-HYDROXYMETHYLDIHYDROPTERIDINE PYROPHOSPHOKINASE"/>
    <property type="match status" value="1"/>
</dbReference>
<dbReference type="Pfam" id="PF00186">
    <property type="entry name" value="DHFR_1"/>
    <property type="match status" value="1"/>
</dbReference>
<evidence type="ECO:0000256" key="6">
    <source>
        <dbReference type="ARBA" id="ARBA00022777"/>
    </source>
</evidence>
<dbReference type="InterPro" id="IPR000550">
    <property type="entry name" value="Hppk"/>
</dbReference>
<keyword evidence="6 10" id="KW-0418">Kinase</keyword>
<dbReference type="InterPro" id="IPR001796">
    <property type="entry name" value="DHFR_dom"/>
</dbReference>
<evidence type="ECO:0000259" key="9">
    <source>
        <dbReference type="PROSITE" id="PS51330"/>
    </source>
</evidence>
<dbReference type="PANTHER" id="PTHR43071">
    <property type="entry name" value="2-AMINO-4-HYDROXY-6-HYDROXYMETHYLDIHYDROPTERIDINE PYROPHOSPHOKINASE"/>
    <property type="match status" value="1"/>
</dbReference>
<dbReference type="AlphaFoldDB" id="A0A6I2URC3"/>
<keyword evidence="7" id="KW-0067">ATP-binding</keyword>
<proteinExistence type="predicted"/>
<dbReference type="EMBL" id="VUNL01000005">
    <property type="protein sequence ID" value="MSV24758.1"/>
    <property type="molecule type" value="Genomic_DNA"/>
</dbReference>
<name>A0A6I2URC3_9FIRM</name>
<dbReference type="RefSeq" id="WP_154620514.1">
    <property type="nucleotide sequence ID" value="NZ_VUNL01000005.1"/>
</dbReference>